<dbReference type="Proteomes" id="UP000193380">
    <property type="component" value="Unassembled WGS sequence"/>
</dbReference>
<name>A0A060WQA4_ONCMY</name>
<evidence type="ECO:0000313" key="2">
    <source>
        <dbReference type="Proteomes" id="UP000193380"/>
    </source>
</evidence>
<dbReference type="EMBL" id="FR904556">
    <property type="protein sequence ID" value="CDQ66775.1"/>
    <property type="molecule type" value="Genomic_DNA"/>
</dbReference>
<dbReference type="PaxDb" id="8022-A0A060WQA4"/>
<dbReference type="STRING" id="8022.A0A060WQA4"/>
<organism evidence="1 2">
    <name type="scientific">Oncorhynchus mykiss</name>
    <name type="common">Rainbow trout</name>
    <name type="synonym">Salmo gairdneri</name>
    <dbReference type="NCBI Taxonomy" id="8022"/>
    <lineage>
        <taxon>Eukaryota</taxon>
        <taxon>Metazoa</taxon>
        <taxon>Chordata</taxon>
        <taxon>Craniata</taxon>
        <taxon>Vertebrata</taxon>
        <taxon>Euteleostomi</taxon>
        <taxon>Actinopterygii</taxon>
        <taxon>Neopterygii</taxon>
        <taxon>Teleostei</taxon>
        <taxon>Protacanthopterygii</taxon>
        <taxon>Salmoniformes</taxon>
        <taxon>Salmonidae</taxon>
        <taxon>Salmoninae</taxon>
        <taxon>Oncorhynchus</taxon>
    </lineage>
</organism>
<proteinExistence type="predicted"/>
<evidence type="ECO:0000313" key="1">
    <source>
        <dbReference type="EMBL" id="CDQ66775.1"/>
    </source>
</evidence>
<reference evidence="1" key="1">
    <citation type="journal article" date="2014" name="Nat. Commun.">
        <title>The rainbow trout genome provides novel insights into evolution after whole-genome duplication in vertebrates.</title>
        <authorList>
            <person name="Berthelot C."/>
            <person name="Brunet F."/>
            <person name="Chalopin D."/>
            <person name="Juanchich A."/>
            <person name="Bernard M."/>
            <person name="Noel B."/>
            <person name="Bento P."/>
            <person name="Da Silva C."/>
            <person name="Labadie K."/>
            <person name="Alberti A."/>
            <person name="Aury J.M."/>
            <person name="Louis A."/>
            <person name="Dehais P."/>
            <person name="Bardou P."/>
            <person name="Montfort J."/>
            <person name="Klopp C."/>
            <person name="Cabau C."/>
            <person name="Gaspin C."/>
            <person name="Thorgaard G.H."/>
            <person name="Boussaha M."/>
            <person name="Quillet E."/>
            <person name="Guyomard R."/>
            <person name="Galiana D."/>
            <person name="Bobe J."/>
            <person name="Volff J.N."/>
            <person name="Genet C."/>
            <person name="Wincker P."/>
            <person name="Jaillon O."/>
            <person name="Roest Crollius H."/>
            <person name="Guiguen Y."/>
        </authorList>
    </citation>
    <scope>NUCLEOTIDE SEQUENCE [LARGE SCALE GENOMIC DNA]</scope>
</reference>
<protein>
    <submittedName>
        <fullName evidence="1">Uncharacterized protein</fullName>
    </submittedName>
</protein>
<gene>
    <name evidence="1" type="ORF">GSONMT00076048001</name>
</gene>
<accession>A0A060WQA4</accession>
<sequence>MSSSWLKLAGVVAVQRGSQRERAGFMVPSQTLLQGLGDVSETQHLHTAQCVYSLLEPSMLELSQKDMPQQQEDIHGRVPVEGRADRQRMGCCWCHCLEDSYPVSSATTLPSKMFLFRKQLAAYCFSSCSSKGLDITSYFSHLVTH</sequence>
<reference evidence="1" key="2">
    <citation type="submission" date="2014-03" db="EMBL/GenBank/DDBJ databases">
        <authorList>
            <person name="Genoscope - CEA"/>
        </authorList>
    </citation>
    <scope>NUCLEOTIDE SEQUENCE</scope>
</reference>
<dbReference type="AlphaFoldDB" id="A0A060WQA4"/>